<proteinExistence type="predicted"/>
<reference evidence="2" key="1">
    <citation type="submission" date="2021-02" db="EMBL/GenBank/DDBJ databases">
        <authorList>
            <person name="Nowell W R."/>
        </authorList>
    </citation>
    <scope>NUCLEOTIDE SEQUENCE</scope>
</reference>
<keyword evidence="1" id="KW-0472">Membrane</keyword>
<name>A0A816H5T9_ADIRI</name>
<evidence type="ECO:0000313" key="3">
    <source>
        <dbReference type="Proteomes" id="UP000663828"/>
    </source>
</evidence>
<accession>A0A816H5T9</accession>
<keyword evidence="1" id="KW-0812">Transmembrane</keyword>
<gene>
    <name evidence="2" type="ORF">XAT740_LOCUS60906</name>
</gene>
<evidence type="ECO:0000313" key="2">
    <source>
        <dbReference type="EMBL" id="CAF1682416.1"/>
    </source>
</evidence>
<sequence>MKPIFSVPGVYHGCYIIDALFRSTLECFYDKQCVGKVQSYVESLVLFRPRVLDASLKIMKQKIGVVYIVTATIGLIGGLFTALKIVVPNLVKFIDYLVRRCAIRKMNPQISIESIRR</sequence>
<comment type="caution">
    <text evidence="2">The sequence shown here is derived from an EMBL/GenBank/DDBJ whole genome shotgun (WGS) entry which is preliminary data.</text>
</comment>
<dbReference type="AlphaFoldDB" id="A0A816H5T9"/>
<organism evidence="2 3">
    <name type="scientific">Adineta ricciae</name>
    <name type="common">Rotifer</name>
    <dbReference type="NCBI Taxonomy" id="249248"/>
    <lineage>
        <taxon>Eukaryota</taxon>
        <taxon>Metazoa</taxon>
        <taxon>Spiralia</taxon>
        <taxon>Gnathifera</taxon>
        <taxon>Rotifera</taxon>
        <taxon>Eurotatoria</taxon>
        <taxon>Bdelloidea</taxon>
        <taxon>Adinetida</taxon>
        <taxon>Adinetidae</taxon>
        <taxon>Adineta</taxon>
    </lineage>
</organism>
<dbReference type="Proteomes" id="UP000663828">
    <property type="component" value="Unassembled WGS sequence"/>
</dbReference>
<keyword evidence="1" id="KW-1133">Transmembrane helix</keyword>
<dbReference type="EMBL" id="CAJNOR010015495">
    <property type="protein sequence ID" value="CAF1682416.1"/>
    <property type="molecule type" value="Genomic_DNA"/>
</dbReference>
<evidence type="ECO:0000256" key="1">
    <source>
        <dbReference type="SAM" id="Phobius"/>
    </source>
</evidence>
<protein>
    <submittedName>
        <fullName evidence="2">Uncharacterized protein</fullName>
    </submittedName>
</protein>
<keyword evidence="3" id="KW-1185">Reference proteome</keyword>
<feature type="transmembrane region" description="Helical" evidence="1">
    <location>
        <begin position="65"/>
        <end position="87"/>
    </location>
</feature>